<keyword evidence="3" id="KW-1185">Reference proteome</keyword>
<accession>A0ABW1YQ83</accession>
<reference evidence="3" key="1">
    <citation type="journal article" date="2019" name="Int. J. Syst. Evol. Microbiol.">
        <title>The Global Catalogue of Microorganisms (GCM) 10K type strain sequencing project: providing services to taxonomists for standard genome sequencing and annotation.</title>
        <authorList>
            <consortium name="The Broad Institute Genomics Platform"/>
            <consortium name="The Broad Institute Genome Sequencing Center for Infectious Disease"/>
            <person name="Wu L."/>
            <person name="Ma J."/>
        </authorList>
    </citation>
    <scope>NUCLEOTIDE SEQUENCE [LARGE SCALE GENOMIC DNA]</scope>
    <source>
        <strain evidence="3">CGMCC 1.13718</strain>
    </source>
</reference>
<evidence type="ECO:0000313" key="3">
    <source>
        <dbReference type="Proteomes" id="UP001596425"/>
    </source>
</evidence>
<protein>
    <recommendedName>
        <fullName evidence="1">GT-D fold-like domain-containing protein</fullName>
    </recommendedName>
</protein>
<evidence type="ECO:0000313" key="2">
    <source>
        <dbReference type="EMBL" id="MFC6634835.1"/>
    </source>
</evidence>
<sequence>MADIDFALEKQQSRWMPPSREVLDEFVKFRERYYTVSSCEEEFATILRGSRAVISPRDTSTKLLPIILEAKKNRSPFSIIRLNDGEGNLISQMYEGYKALYDYCIDKIFVMMFGRESIARKDLEFIRKLVIDSVGSADAIGLPERSRVLSSYKNSLSEVDVRGMMGIKSIPHSLFRLSTEKIISLHDKYLVSGWFARELLEHFESILDSERIVGYIGCYSDLPKKLCRRFNISEVDFYPIPPQPSNVHITSSSQFDHYPKVFSDNVQKIKAKYPGQIFLVSAGLLGKVYCKIIKDSGGIAIDIGSIADLWMGERVRPWLLKANFDSYVL</sequence>
<organism evidence="2 3">
    <name type="scientific">Microbulbifer taiwanensis</name>
    <dbReference type="NCBI Taxonomy" id="986746"/>
    <lineage>
        <taxon>Bacteria</taxon>
        <taxon>Pseudomonadati</taxon>
        <taxon>Pseudomonadota</taxon>
        <taxon>Gammaproteobacteria</taxon>
        <taxon>Cellvibrionales</taxon>
        <taxon>Microbulbiferaceae</taxon>
        <taxon>Microbulbifer</taxon>
    </lineage>
</organism>
<dbReference type="EMBL" id="JBHSVR010000001">
    <property type="protein sequence ID" value="MFC6634835.1"/>
    <property type="molecule type" value="Genomic_DNA"/>
</dbReference>
<dbReference type="RefSeq" id="WP_193191375.1">
    <property type="nucleotide sequence ID" value="NZ_JACZFR010000017.1"/>
</dbReference>
<evidence type="ECO:0000259" key="1">
    <source>
        <dbReference type="Pfam" id="PF22882"/>
    </source>
</evidence>
<name>A0ABW1YQ83_9GAMM</name>
<gene>
    <name evidence="2" type="ORF">ACFQBM_16225</name>
</gene>
<proteinExistence type="predicted"/>
<dbReference type="InterPro" id="IPR055171">
    <property type="entry name" value="GT-D-like"/>
</dbReference>
<feature type="domain" description="GT-D fold-like" evidence="1">
    <location>
        <begin position="62"/>
        <end position="308"/>
    </location>
</feature>
<comment type="caution">
    <text evidence="2">The sequence shown here is derived from an EMBL/GenBank/DDBJ whole genome shotgun (WGS) entry which is preliminary data.</text>
</comment>
<dbReference type="Proteomes" id="UP001596425">
    <property type="component" value="Unassembled WGS sequence"/>
</dbReference>
<dbReference type="Pfam" id="PF22882">
    <property type="entry name" value="GT-D-like"/>
    <property type="match status" value="1"/>
</dbReference>